<proteinExistence type="predicted"/>
<sequence>MSRPSLVDLGALNELDLERWCERTSLSPTIERAADGSIEVRVRGETRPLPPWLVDEAHVLLSQQAPFRAATLAYACSPQEFLLLVKSFVLLKLLRVTGEP</sequence>
<evidence type="ECO:0000313" key="1">
    <source>
        <dbReference type="EMBL" id="SFE98747.1"/>
    </source>
</evidence>
<dbReference type="EMBL" id="FOMX01000024">
    <property type="protein sequence ID" value="SFE98747.1"/>
    <property type="molecule type" value="Genomic_DNA"/>
</dbReference>
<organism evidence="1 2">
    <name type="scientific">Nannocystis exedens</name>
    <dbReference type="NCBI Taxonomy" id="54"/>
    <lineage>
        <taxon>Bacteria</taxon>
        <taxon>Pseudomonadati</taxon>
        <taxon>Myxococcota</taxon>
        <taxon>Polyangia</taxon>
        <taxon>Nannocystales</taxon>
        <taxon>Nannocystaceae</taxon>
        <taxon>Nannocystis</taxon>
    </lineage>
</organism>
<accession>A0A1I2F1M4</accession>
<gene>
    <name evidence="1" type="ORF">SAMN02745121_06392</name>
</gene>
<name>A0A1I2F1M4_9BACT</name>
<keyword evidence="2" id="KW-1185">Reference proteome</keyword>
<evidence type="ECO:0000313" key="2">
    <source>
        <dbReference type="Proteomes" id="UP000199400"/>
    </source>
</evidence>
<reference evidence="2" key="1">
    <citation type="submission" date="2016-10" db="EMBL/GenBank/DDBJ databases">
        <authorList>
            <person name="Varghese N."/>
            <person name="Submissions S."/>
        </authorList>
    </citation>
    <scope>NUCLEOTIDE SEQUENCE [LARGE SCALE GENOMIC DNA]</scope>
    <source>
        <strain evidence="2">ATCC 25963</strain>
    </source>
</reference>
<dbReference type="Proteomes" id="UP000199400">
    <property type="component" value="Unassembled WGS sequence"/>
</dbReference>
<dbReference type="AlphaFoldDB" id="A0A1I2F1M4"/>
<dbReference type="RefSeq" id="WP_096327803.1">
    <property type="nucleotide sequence ID" value="NZ_FOMX01000024.1"/>
</dbReference>
<protein>
    <submittedName>
        <fullName evidence="1">Uncharacterized protein</fullName>
    </submittedName>
</protein>